<gene>
    <name evidence="2" type="ORF">CD178_02928</name>
</gene>
<evidence type="ECO:0000313" key="2">
    <source>
        <dbReference type="EMBL" id="AXY23672.1"/>
    </source>
</evidence>
<dbReference type="OrthoDB" id="7281846at2"/>
<dbReference type="AlphaFoldDB" id="A0A347WFM9"/>
<dbReference type="Proteomes" id="UP000264120">
    <property type="component" value="Chromosome"/>
</dbReference>
<sequence length="141" mass="14703">MHSSKAIRTGGFTLLEMIIVLVVAGLAASLLLARGPMHAPTLELRVAAETLAAELREGRAIATATQQTVVFLATPGGNYGLSGHTQRTLPVGMTLQVPDRIVFFPDGSTSAGTIVLASPAGRMAITVDRLTGHVAMRQITS</sequence>
<keyword evidence="1" id="KW-1133">Transmembrane helix</keyword>
<dbReference type="KEGG" id="ksc:CD178_02928"/>
<feature type="transmembrane region" description="Helical" evidence="1">
    <location>
        <begin position="12"/>
        <end position="33"/>
    </location>
</feature>
<evidence type="ECO:0000256" key="1">
    <source>
        <dbReference type="SAM" id="Phobius"/>
    </source>
</evidence>
<evidence type="ECO:0000313" key="3">
    <source>
        <dbReference type="Proteomes" id="UP000264120"/>
    </source>
</evidence>
<keyword evidence="3" id="KW-1185">Reference proteome</keyword>
<reference evidence="2 3" key="1">
    <citation type="submission" date="2017-08" db="EMBL/GenBank/DDBJ databases">
        <title>Complete genome sequence of Gluconacetobacter saccharivorans CV1 isolated from Fermented Vinegar.</title>
        <authorList>
            <person name="Kim S.-Y."/>
        </authorList>
    </citation>
    <scope>NUCLEOTIDE SEQUENCE [LARGE SCALE GENOMIC DNA]</scope>
    <source>
        <strain evidence="2 3">CV1</strain>
    </source>
</reference>
<dbReference type="InterPro" id="IPR045584">
    <property type="entry name" value="Pilin-like"/>
</dbReference>
<proteinExistence type="predicted"/>
<dbReference type="RefSeq" id="WP_118963467.1">
    <property type="nucleotide sequence ID" value="NZ_CP023036.1"/>
</dbReference>
<keyword evidence="1" id="KW-0472">Membrane</keyword>
<organism evidence="2 3">
    <name type="scientific">Komagataeibacter saccharivorans</name>
    <dbReference type="NCBI Taxonomy" id="265959"/>
    <lineage>
        <taxon>Bacteria</taxon>
        <taxon>Pseudomonadati</taxon>
        <taxon>Pseudomonadota</taxon>
        <taxon>Alphaproteobacteria</taxon>
        <taxon>Acetobacterales</taxon>
        <taxon>Acetobacteraceae</taxon>
        <taxon>Komagataeibacter</taxon>
    </lineage>
</organism>
<dbReference type="PROSITE" id="PS00409">
    <property type="entry name" value="PROKAR_NTER_METHYL"/>
    <property type="match status" value="1"/>
</dbReference>
<evidence type="ECO:0008006" key="4">
    <source>
        <dbReference type="Google" id="ProtNLM"/>
    </source>
</evidence>
<dbReference type="SUPFAM" id="SSF54523">
    <property type="entry name" value="Pili subunits"/>
    <property type="match status" value="1"/>
</dbReference>
<dbReference type="InterPro" id="IPR012902">
    <property type="entry name" value="N_methyl_site"/>
</dbReference>
<protein>
    <recommendedName>
        <fullName evidence="4">General secretion pathway protein H</fullName>
    </recommendedName>
</protein>
<dbReference type="NCBIfam" id="TIGR02532">
    <property type="entry name" value="IV_pilin_GFxxxE"/>
    <property type="match status" value="1"/>
</dbReference>
<dbReference type="Pfam" id="PF07963">
    <property type="entry name" value="N_methyl"/>
    <property type="match status" value="1"/>
</dbReference>
<keyword evidence="1" id="KW-0812">Transmembrane</keyword>
<accession>A0A347WFM9</accession>
<name>A0A347WFM9_9PROT</name>
<dbReference type="EMBL" id="CP023036">
    <property type="protein sequence ID" value="AXY23672.1"/>
    <property type="molecule type" value="Genomic_DNA"/>
</dbReference>